<feature type="compositionally biased region" description="Pro residues" evidence="1">
    <location>
        <begin position="876"/>
        <end position="886"/>
    </location>
</feature>
<feature type="compositionally biased region" description="Pro residues" evidence="1">
    <location>
        <begin position="758"/>
        <end position="768"/>
    </location>
</feature>
<evidence type="ECO:0000256" key="2">
    <source>
        <dbReference type="SAM" id="Phobius"/>
    </source>
</evidence>
<dbReference type="InterPro" id="IPR051172">
    <property type="entry name" value="Chlamydia_OmcB"/>
</dbReference>
<dbReference type="InterPro" id="IPR047589">
    <property type="entry name" value="DUF11_rpt"/>
</dbReference>
<feature type="transmembrane region" description="Helical" evidence="2">
    <location>
        <begin position="1143"/>
        <end position="1169"/>
    </location>
</feature>
<evidence type="ECO:0000259" key="5">
    <source>
        <dbReference type="Pfam" id="PF25564"/>
    </source>
</evidence>
<feature type="domain" description="DUF7507" evidence="4">
    <location>
        <begin position="1017"/>
        <end position="1118"/>
    </location>
</feature>
<proteinExistence type="predicted"/>
<feature type="region of interest" description="Disordered" evidence="1">
    <location>
        <begin position="633"/>
        <end position="654"/>
    </location>
</feature>
<dbReference type="InterPro" id="IPR055354">
    <property type="entry name" value="DUF7507"/>
</dbReference>
<dbReference type="AlphaFoldDB" id="A0AAX3EJ18"/>
<dbReference type="InterPro" id="IPR057693">
    <property type="entry name" value="DUF7933"/>
</dbReference>
<reference evidence="6" key="1">
    <citation type="submission" date="2022-07" db="EMBL/GenBank/DDBJ databases">
        <authorList>
            <person name="Wu T."/>
        </authorList>
    </citation>
    <scope>NUCLEOTIDE SEQUENCE</scope>
    <source>
        <strain evidence="6">SD-1</strain>
    </source>
</reference>
<organism evidence="6 7">
    <name type="scientific">Paenarthrobacter ureafaciens</name>
    <dbReference type="NCBI Taxonomy" id="37931"/>
    <lineage>
        <taxon>Bacteria</taxon>
        <taxon>Bacillati</taxon>
        <taxon>Actinomycetota</taxon>
        <taxon>Actinomycetes</taxon>
        <taxon>Micrococcales</taxon>
        <taxon>Micrococcaceae</taxon>
        <taxon>Paenarthrobacter</taxon>
    </lineage>
</organism>
<dbReference type="Pfam" id="PF20674">
    <property type="entry name" value="SpaA_3"/>
    <property type="match status" value="1"/>
</dbReference>
<dbReference type="NCBIfam" id="TIGR01451">
    <property type="entry name" value="B_ant_repeat"/>
    <property type="match status" value="5"/>
</dbReference>
<keyword evidence="2" id="KW-0472">Membrane</keyword>
<feature type="domain" description="DUF7507" evidence="4">
    <location>
        <begin position="541"/>
        <end position="646"/>
    </location>
</feature>
<evidence type="ECO:0000313" key="6">
    <source>
        <dbReference type="EMBL" id="UYV97905.1"/>
    </source>
</evidence>
<feature type="region of interest" description="Disordered" evidence="1">
    <location>
        <begin position="755"/>
        <end position="779"/>
    </location>
</feature>
<feature type="domain" description="DUF7507" evidence="4">
    <location>
        <begin position="659"/>
        <end position="764"/>
    </location>
</feature>
<dbReference type="PANTHER" id="PTHR34819">
    <property type="entry name" value="LARGE CYSTEINE-RICH PERIPLASMIC PROTEIN OMCB"/>
    <property type="match status" value="1"/>
</dbReference>
<feature type="domain" description="DUF7507" evidence="4">
    <location>
        <begin position="895"/>
        <end position="1000"/>
    </location>
</feature>
<dbReference type="EMBL" id="CP101185">
    <property type="protein sequence ID" value="UYV97905.1"/>
    <property type="molecule type" value="Genomic_DNA"/>
</dbReference>
<dbReference type="Pfam" id="PF24346">
    <property type="entry name" value="DUF7507"/>
    <property type="match status" value="5"/>
</dbReference>
<feature type="compositionally biased region" description="Low complexity" evidence="1">
    <location>
        <begin position="769"/>
        <end position="779"/>
    </location>
</feature>
<dbReference type="PANTHER" id="PTHR34819:SF3">
    <property type="entry name" value="CELL SURFACE PROTEIN"/>
    <property type="match status" value="1"/>
</dbReference>
<evidence type="ECO:0000259" key="4">
    <source>
        <dbReference type="Pfam" id="PF24346"/>
    </source>
</evidence>
<dbReference type="InterPro" id="IPR048834">
    <property type="entry name" value="SpaA_pre-album"/>
</dbReference>
<sequence length="1179" mass="119018">MATTPGAPGVAQSGTVVFNEDFENGTDDTALGAQSYSASGSTAYTGASGQTYTGSPQWINGIRCNGVILSHDNTTTPAWAVSGSAGTATNNRCADSSGVRSYQFLRMLALAMGQEFTPNSPATNHVNSSYSECRSTSTSSGTCDTLPTGPTDGLMFKTAAPIAVAPGHYYTLGVDTAYMNCGLPAGDPSYQFARSDELGNVTLIGAPLNGCQSTTDPNVTSSEQEVTSNVGGVFGTVTKSVRINSMTSDVAFQATTESLGLEMWNTNGTTDGNDGAFDNVRLVDVTPQLDKSFTPGLIGPGGTSTLTLTVTNTDELNAKSDWTITDALPAGVVVADVPNLGGTCVQAPGTDPFLTTANPGGNVITVTGGDLASRMVSCTITVDVTAAAEGTYVNGPANIATNLNPPADASLVVRAPRLALSKALGAERTAAADQFTVEIREGSATGTVVNNTANSTTTGSGAAVSAGTGVTGQYVANAGSTYYLTESGPNLSGYAKAISCTDANGLQTGLPRRAAFGGSLELVPVAGADISCVLTNTAVQAPQLTFTKMANPSGIQSPSQVGDVISYTFTAANNGNVALSGVVIDDPLAGLSPLVYTWPGTPGTLLPGETVTATATYAITQADVDAGHVANSAVATGNPPTGPPLTTPPSGTDTPLTKAPALQFSKMADTSAIHKPAVVGDVITYTFTARNTGNVKLTNVSIDDPLAGLSPLVYSWPGTPGELLPGESVTAKATYAITQADISAGHVVNSATVTGAPPTGPAVTPPPGTTDTPLTPAPGLQLTKTADSSSVQDPAKVGDVITYSFAAKNTGNVKLTDVTIDDPLAGLSPLVFSWPGNPGELFPGESVTAKATYAITQADIDAGHVVNSATITGAPPAGPPVTPPPGVTDTPLTSAPAMEFSKTATAAASDGPSRVGDHIVYRFTAKNNGNVKLNKVSIDDQMEGLSALTYVWPGTPGELLPGESVTAEATYTVTQGDIDAGHVANLATTTGTPPTGPVVAPPAAGTDTPLSPDAGFAFFKTADGSAIGDPAKVGDIITFNFTAKNTGNVVLTDVAIRDAMPGLSALDHRWPGTPGVLNPGETVTAKATYAITQADINAGQVFNTATASAGSTTGSLVSTPPANVVINFPTTEATGPDRAEEPLAFTGVVLTVLPISVLIVGAGLVLFLVGRRKKQAARP</sequence>
<keyword evidence="7" id="KW-1185">Reference proteome</keyword>
<accession>A0AAX3EJ18</accession>
<keyword evidence="2" id="KW-0812">Transmembrane</keyword>
<evidence type="ECO:0000259" key="3">
    <source>
        <dbReference type="Pfam" id="PF20674"/>
    </source>
</evidence>
<dbReference type="RefSeq" id="WP_264398792.1">
    <property type="nucleotide sequence ID" value="NZ_CP101180.1"/>
</dbReference>
<feature type="domain" description="DUF7933" evidence="5">
    <location>
        <begin position="287"/>
        <end position="413"/>
    </location>
</feature>
<dbReference type="Pfam" id="PF25564">
    <property type="entry name" value="DUF7933"/>
    <property type="match status" value="1"/>
</dbReference>
<protein>
    <submittedName>
        <fullName evidence="6">DUF11 domain-containing protein</fullName>
    </submittedName>
</protein>
<dbReference type="Proteomes" id="UP001163293">
    <property type="component" value="Chromosome"/>
</dbReference>
<evidence type="ECO:0000256" key="1">
    <source>
        <dbReference type="SAM" id="MobiDB-lite"/>
    </source>
</evidence>
<feature type="domain" description="SpaA-like prealbumin fold" evidence="3">
    <location>
        <begin position="418"/>
        <end position="538"/>
    </location>
</feature>
<name>A0AAX3EJ18_PAEUR</name>
<keyword evidence="2" id="KW-1133">Transmembrane helix</keyword>
<feature type="domain" description="DUF7507" evidence="4">
    <location>
        <begin position="777"/>
        <end position="882"/>
    </location>
</feature>
<evidence type="ECO:0000313" key="7">
    <source>
        <dbReference type="Proteomes" id="UP001163293"/>
    </source>
</evidence>
<feature type="region of interest" description="Disordered" evidence="1">
    <location>
        <begin position="875"/>
        <end position="894"/>
    </location>
</feature>
<gene>
    <name evidence="6" type="ORF">NL394_01250</name>
</gene>